<dbReference type="Gene3D" id="1.10.472.80">
    <property type="entry name" value="Ypt/Rab-GAP domain of gyp1p, domain 3"/>
    <property type="match status" value="1"/>
</dbReference>
<proteinExistence type="predicted"/>
<feature type="coiled-coil region" evidence="1">
    <location>
        <begin position="352"/>
        <end position="379"/>
    </location>
</feature>
<dbReference type="Pfam" id="PF00566">
    <property type="entry name" value="RabGAP-TBC"/>
    <property type="match status" value="1"/>
</dbReference>
<dbReference type="PROSITE" id="PS50086">
    <property type="entry name" value="TBC_RABGAP"/>
    <property type="match status" value="1"/>
</dbReference>
<sequence>MALTTQIAERFRLQHRKWSPTSRAFTFKMEDLYNFKVAVTLEEAKALREVKENVKKQNKVWWLWEANRGPEWYAAPGMSCFSEISLVNLSECIELKKLVRKGVPVELRPKVWIAVSGAAKKSSTVPESYYADLCSAIEGRDTPATLQIDQDLARTFPSHPWLDTPAGHAALRRVLVAYSFRDSQVGYCQGMNYVAALLLLVMKNEEAAFWMLAVLLENILVKDCYSDDLTGCHVEQRVFKDLLEKHCPRLAMHLDDIGFDVSLVMTEWFLCLFSKSLPTETVMRVWDILFNEGTRILFRIALAIFKIQEDSLLSNITVGEVLKSCQETARTMYDPDKLLKVAFDGFDVMTTHSLTNQRLKHQEDVMEELENRIQKLNALRSPKELVPRQD</sequence>
<evidence type="ECO:0000313" key="3">
    <source>
        <dbReference type="EMBL" id="KAI5069583.1"/>
    </source>
</evidence>
<dbReference type="InterPro" id="IPR050302">
    <property type="entry name" value="Rab_GAP_TBC_domain"/>
</dbReference>
<comment type="caution">
    <text evidence="3">The sequence shown here is derived from an EMBL/GenBank/DDBJ whole genome shotgun (WGS) entry which is preliminary data.</text>
</comment>
<keyword evidence="1" id="KW-0175">Coiled coil</keyword>
<dbReference type="GO" id="GO:0005096">
    <property type="term" value="F:GTPase activator activity"/>
    <property type="evidence" value="ECO:0007669"/>
    <property type="project" value="TreeGrafter"/>
</dbReference>
<dbReference type="Gene3D" id="1.10.10.750">
    <property type="entry name" value="Ypt/Rab-GAP domain of gyp1p, domain 1"/>
    <property type="match status" value="1"/>
</dbReference>
<dbReference type="EMBL" id="JABFUD020000015">
    <property type="protein sequence ID" value="KAI5069583.1"/>
    <property type="molecule type" value="Genomic_DNA"/>
</dbReference>
<accession>A0A9D4UKH3</accession>
<dbReference type="FunFam" id="1.10.472.80:FF:000040">
    <property type="entry name" value="TBC1 domain family member 2A"/>
    <property type="match status" value="1"/>
</dbReference>
<feature type="domain" description="Rab-GAP TBC" evidence="2">
    <location>
        <begin position="102"/>
        <end position="293"/>
    </location>
</feature>
<evidence type="ECO:0000313" key="4">
    <source>
        <dbReference type="Proteomes" id="UP000886520"/>
    </source>
</evidence>
<evidence type="ECO:0000259" key="2">
    <source>
        <dbReference type="PROSITE" id="PS50086"/>
    </source>
</evidence>
<dbReference type="GO" id="GO:0031267">
    <property type="term" value="F:small GTPase binding"/>
    <property type="evidence" value="ECO:0007669"/>
    <property type="project" value="TreeGrafter"/>
</dbReference>
<dbReference type="PANTHER" id="PTHR47219:SF20">
    <property type="entry name" value="TBC1 DOMAIN FAMILY MEMBER 2B"/>
    <property type="match status" value="1"/>
</dbReference>
<dbReference type="FunFam" id="1.10.8.270:FF:000016">
    <property type="entry name" value="TBC1 domain family member 2A"/>
    <property type="match status" value="1"/>
</dbReference>
<dbReference type="PANTHER" id="PTHR47219">
    <property type="entry name" value="RAB GTPASE-ACTIVATING PROTEIN 1-LIKE"/>
    <property type="match status" value="1"/>
</dbReference>
<dbReference type="SMART" id="SM00164">
    <property type="entry name" value="TBC"/>
    <property type="match status" value="1"/>
</dbReference>
<organism evidence="3 4">
    <name type="scientific">Adiantum capillus-veneris</name>
    <name type="common">Maidenhair fern</name>
    <dbReference type="NCBI Taxonomy" id="13818"/>
    <lineage>
        <taxon>Eukaryota</taxon>
        <taxon>Viridiplantae</taxon>
        <taxon>Streptophyta</taxon>
        <taxon>Embryophyta</taxon>
        <taxon>Tracheophyta</taxon>
        <taxon>Polypodiopsida</taxon>
        <taxon>Polypodiidae</taxon>
        <taxon>Polypodiales</taxon>
        <taxon>Pteridineae</taxon>
        <taxon>Pteridaceae</taxon>
        <taxon>Vittarioideae</taxon>
        <taxon>Adiantum</taxon>
    </lineage>
</organism>
<dbReference type="OrthoDB" id="294251at2759"/>
<evidence type="ECO:0000256" key="1">
    <source>
        <dbReference type="SAM" id="Coils"/>
    </source>
</evidence>
<keyword evidence="4" id="KW-1185">Reference proteome</keyword>
<dbReference type="SUPFAM" id="SSF47923">
    <property type="entry name" value="Ypt/Rab-GAP domain of gyp1p"/>
    <property type="match status" value="2"/>
</dbReference>
<name>A0A9D4UKH3_ADICA</name>
<dbReference type="Gene3D" id="1.10.8.270">
    <property type="entry name" value="putative rabgap domain of human tbc1 domain family member 14 like domains"/>
    <property type="match status" value="1"/>
</dbReference>
<gene>
    <name evidence="3" type="ORF">GOP47_0015884</name>
</gene>
<dbReference type="AlphaFoldDB" id="A0A9D4UKH3"/>
<dbReference type="InterPro" id="IPR000195">
    <property type="entry name" value="Rab-GAP-TBC_dom"/>
</dbReference>
<dbReference type="InterPro" id="IPR035969">
    <property type="entry name" value="Rab-GAP_TBC_sf"/>
</dbReference>
<protein>
    <recommendedName>
        <fullName evidence="2">Rab-GAP TBC domain-containing protein</fullName>
    </recommendedName>
</protein>
<reference evidence="3" key="1">
    <citation type="submission" date="2021-01" db="EMBL/GenBank/DDBJ databases">
        <title>Adiantum capillus-veneris genome.</title>
        <authorList>
            <person name="Fang Y."/>
            <person name="Liao Q."/>
        </authorList>
    </citation>
    <scope>NUCLEOTIDE SEQUENCE</scope>
    <source>
        <strain evidence="3">H3</strain>
        <tissue evidence="3">Leaf</tissue>
    </source>
</reference>
<dbReference type="Proteomes" id="UP000886520">
    <property type="component" value="Chromosome 15"/>
</dbReference>